<dbReference type="GeneID" id="20657502"/>
<dbReference type="InterPro" id="IPR008906">
    <property type="entry name" value="HATC_C_dom"/>
</dbReference>
<dbReference type="EMBL" id="JH159154">
    <property type="protein sequence ID" value="EGZ18209.1"/>
    <property type="molecule type" value="Genomic_DNA"/>
</dbReference>
<evidence type="ECO:0000313" key="3">
    <source>
        <dbReference type="Proteomes" id="UP000002640"/>
    </source>
</evidence>
<dbReference type="InterPro" id="IPR052717">
    <property type="entry name" value="Vacuolar_transposase_reg"/>
</dbReference>
<dbReference type="SUPFAM" id="SSF53098">
    <property type="entry name" value="Ribonuclease H-like"/>
    <property type="match status" value="1"/>
</dbReference>
<protein>
    <recommendedName>
        <fullName evidence="1">HAT C-terminal dimerisation domain-containing protein</fullName>
    </recommendedName>
</protein>
<gene>
    <name evidence="2" type="ORF">PHYSODRAFT_497967</name>
</gene>
<dbReference type="GO" id="GO:0005634">
    <property type="term" value="C:nucleus"/>
    <property type="evidence" value="ECO:0007669"/>
    <property type="project" value="TreeGrafter"/>
</dbReference>
<dbReference type="InParanoid" id="G4ZJD5"/>
<dbReference type="RefSeq" id="XP_009527267.1">
    <property type="nucleotide sequence ID" value="XM_009528972.1"/>
</dbReference>
<dbReference type="PANTHER" id="PTHR46169">
    <property type="entry name" value="DNA REPLICATION-RELATED ELEMENT FACTOR, ISOFORM A"/>
    <property type="match status" value="1"/>
</dbReference>
<dbReference type="InterPro" id="IPR012337">
    <property type="entry name" value="RNaseH-like_sf"/>
</dbReference>
<dbReference type="Proteomes" id="UP000002640">
    <property type="component" value="Unassembled WGS sequence"/>
</dbReference>
<evidence type="ECO:0000313" key="2">
    <source>
        <dbReference type="EMBL" id="EGZ18209.1"/>
    </source>
</evidence>
<dbReference type="PANTHER" id="PTHR46169:SF15">
    <property type="entry name" value="INNER CENTROMERE PROTEIN A-LIKE ISOFORM X1-RELATED"/>
    <property type="match status" value="1"/>
</dbReference>
<dbReference type="GO" id="GO:0046983">
    <property type="term" value="F:protein dimerization activity"/>
    <property type="evidence" value="ECO:0007669"/>
    <property type="project" value="InterPro"/>
</dbReference>
<dbReference type="GO" id="GO:0006357">
    <property type="term" value="P:regulation of transcription by RNA polymerase II"/>
    <property type="evidence" value="ECO:0007669"/>
    <property type="project" value="TreeGrafter"/>
</dbReference>
<keyword evidence="3" id="KW-1185">Reference proteome</keyword>
<accession>G4ZJD5</accession>
<name>G4ZJD5_PHYSP</name>
<organism evidence="2 3">
    <name type="scientific">Phytophthora sojae (strain P6497)</name>
    <name type="common">Soybean stem and root rot agent</name>
    <name type="synonym">Phytophthora megasperma f. sp. glycines</name>
    <dbReference type="NCBI Taxonomy" id="1094619"/>
    <lineage>
        <taxon>Eukaryota</taxon>
        <taxon>Sar</taxon>
        <taxon>Stramenopiles</taxon>
        <taxon>Oomycota</taxon>
        <taxon>Peronosporomycetes</taxon>
        <taxon>Peronosporales</taxon>
        <taxon>Peronosporaceae</taxon>
        <taxon>Phytophthora</taxon>
    </lineage>
</organism>
<dbReference type="STRING" id="1094619.G4ZJD5"/>
<feature type="domain" description="HAT C-terminal dimerisation" evidence="1">
    <location>
        <begin position="165"/>
        <end position="231"/>
    </location>
</feature>
<dbReference type="Pfam" id="PF05699">
    <property type="entry name" value="Dimer_Tnp_hAT"/>
    <property type="match status" value="1"/>
</dbReference>
<dbReference type="AlphaFoldDB" id="G4ZJD5"/>
<dbReference type="KEGG" id="psoj:PHYSODRAFT_497967"/>
<evidence type="ECO:0000259" key="1">
    <source>
        <dbReference type="Pfam" id="PF05699"/>
    </source>
</evidence>
<reference evidence="2 3" key="1">
    <citation type="journal article" date="2006" name="Science">
        <title>Phytophthora genome sequences uncover evolutionary origins and mechanisms of pathogenesis.</title>
        <authorList>
            <person name="Tyler B.M."/>
            <person name="Tripathy S."/>
            <person name="Zhang X."/>
            <person name="Dehal P."/>
            <person name="Jiang R.H."/>
            <person name="Aerts A."/>
            <person name="Arredondo F.D."/>
            <person name="Baxter L."/>
            <person name="Bensasson D."/>
            <person name="Beynon J.L."/>
            <person name="Chapman J."/>
            <person name="Damasceno C.M."/>
            <person name="Dorrance A.E."/>
            <person name="Dou D."/>
            <person name="Dickerman A.W."/>
            <person name="Dubchak I.L."/>
            <person name="Garbelotto M."/>
            <person name="Gijzen M."/>
            <person name="Gordon S.G."/>
            <person name="Govers F."/>
            <person name="Grunwald N.J."/>
            <person name="Huang W."/>
            <person name="Ivors K.L."/>
            <person name="Jones R.W."/>
            <person name="Kamoun S."/>
            <person name="Krampis K."/>
            <person name="Lamour K.H."/>
            <person name="Lee M.K."/>
            <person name="McDonald W.H."/>
            <person name="Medina M."/>
            <person name="Meijer H.J."/>
            <person name="Nordberg E.K."/>
            <person name="Maclean D.J."/>
            <person name="Ospina-Giraldo M.D."/>
            <person name="Morris P.F."/>
            <person name="Phuntumart V."/>
            <person name="Putnam N.H."/>
            <person name="Rash S."/>
            <person name="Rose J.K."/>
            <person name="Sakihama Y."/>
            <person name="Salamov A.A."/>
            <person name="Savidor A."/>
            <person name="Scheuring C.F."/>
            <person name="Smith B.M."/>
            <person name="Sobral B.W."/>
            <person name="Terry A."/>
            <person name="Torto-Alalibo T.A."/>
            <person name="Win J."/>
            <person name="Xu Z."/>
            <person name="Zhang H."/>
            <person name="Grigoriev I.V."/>
            <person name="Rokhsar D.S."/>
            <person name="Boore J.L."/>
        </authorList>
    </citation>
    <scope>NUCLEOTIDE SEQUENCE [LARGE SCALE GENOMIC DNA]</scope>
    <source>
        <strain evidence="2 3">P6497</strain>
    </source>
</reference>
<sequence length="234" mass="26772">MLQRFLDLQPVVKDFSLYIKSEEGEKEFNDRSTKKLKLPSTKQWFMIQCLVELLAPFSVATTMLDGETYPTLISLHLFISSLKRSLDNQQIFDVLYTSVEKEAYAMEVLSIMQSVRRSFSALLKQRFDKEADPDLLWILLDPNMTNSAIFTADEYEKAREQSRHPPSALSWWKQNHSKFPTIAVLARKWLGCIATSVPSERAFSTVGNTVTKRRCSLKASTVRDMVFMAQNGAA</sequence>
<proteinExistence type="predicted"/>